<accession>A0A955IDS2</accession>
<evidence type="ECO:0000256" key="1">
    <source>
        <dbReference type="SAM" id="Coils"/>
    </source>
</evidence>
<protein>
    <submittedName>
        <fullName evidence="3">NYN domain-containing protein</fullName>
    </submittedName>
</protein>
<feature type="coiled-coil region" evidence="1">
    <location>
        <begin position="56"/>
        <end position="83"/>
    </location>
</feature>
<dbReference type="Gene3D" id="3.40.50.1010">
    <property type="entry name" value="5'-nuclease"/>
    <property type="match status" value="1"/>
</dbReference>
<sequence length="83" mass="9732">GKPKGNVDAELVLHSAKIQYENYNQAVIVSGDGDFYCLHQYLKRERKLLKIIIPNRKSESSLLKRFQNEKVFLERERKKVELA</sequence>
<feature type="domain" description="NYN" evidence="2">
    <location>
        <begin position="4"/>
        <end position="65"/>
    </location>
</feature>
<gene>
    <name evidence="3" type="ORF">KC675_01320</name>
</gene>
<comment type="caution">
    <text evidence="3">The sequence shown here is derived from an EMBL/GenBank/DDBJ whole genome shotgun (WGS) entry which is preliminary data.</text>
</comment>
<reference evidence="3" key="2">
    <citation type="journal article" date="2021" name="Microbiome">
        <title>Successional dynamics and alternative stable states in a saline activated sludge microbial community over 9 years.</title>
        <authorList>
            <person name="Wang Y."/>
            <person name="Ye J."/>
            <person name="Ju F."/>
            <person name="Liu L."/>
            <person name="Boyd J.A."/>
            <person name="Deng Y."/>
            <person name="Parks D.H."/>
            <person name="Jiang X."/>
            <person name="Yin X."/>
            <person name="Woodcroft B.J."/>
            <person name="Tyson G.W."/>
            <person name="Hugenholtz P."/>
            <person name="Polz M.F."/>
            <person name="Zhang T."/>
        </authorList>
    </citation>
    <scope>NUCLEOTIDE SEQUENCE</scope>
    <source>
        <strain evidence="3">HKST-UBA15</strain>
    </source>
</reference>
<proteinExistence type="predicted"/>
<dbReference type="AlphaFoldDB" id="A0A955IDS2"/>
<dbReference type="Pfam" id="PF01936">
    <property type="entry name" value="NYN"/>
    <property type="match status" value="1"/>
</dbReference>
<evidence type="ECO:0000313" key="3">
    <source>
        <dbReference type="EMBL" id="MCA9379798.1"/>
    </source>
</evidence>
<evidence type="ECO:0000259" key="2">
    <source>
        <dbReference type="Pfam" id="PF01936"/>
    </source>
</evidence>
<feature type="non-terminal residue" evidence="3">
    <location>
        <position position="1"/>
    </location>
</feature>
<reference evidence="3" key="1">
    <citation type="submission" date="2020-04" db="EMBL/GenBank/DDBJ databases">
        <authorList>
            <person name="Zhang T."/>
        </authorList>
    </citation>
    <scope>NUCLEOTIDE SEQUENCE</scope>
    <source>
        <strain evidence="3">HKST-UBA15</strain>
    </source>
</reference>
<evidence type="ECO:0000313" key="4">
    <source>
        <dbReference type="Proteomes" id="UP000745577"/>
    </source>
</evidence>
<dbReference type="Proteomes" id="UP000745577">
    <property type="component" value="Unassembled WGS sequence"/>
</dbReference>
<keyword evidence="1" id="KW-0175">Coiled coil</keyword>
<organism evidence="3 4">
    <name type="scientific">Candidatus Dojkabacteria bacterium</name>
    <dbReference type="NCBI Taxonomy" id="2099670"/>
    <lineage>
        <taxon>Bacteria</taxon>
        <taxon>Candidatus Dojkabacteria</taxon>
    </lineage>
</organism>
<dbReference type="GO" id="GO:0004540">
    <property type="term" value="F:RNA nuclease activity"/>
    <property type="evidence" value="ECO:0007669"/>
    <property type="project" value="InterPro"/>
</dbReference>
<dbReference type="EMBL" id="JAGQLL010000013">
    <property type="protein sequence ID" value="MCA9379798.1"/>
    <property type="molecule type" value="Genomic_DNA"/>
</dbReference>
<dbReference type="InterPro" id="IPR021139">
    <property type="entry name" value="NYN"/>
</dbReference>
<name>A0A955IDS2_9BACT</name>